<organism evidence="3 4">
    <name type="scientific">Luteipulveratus mongoliensis</name>
    <dbReference type="NCBI Taxonomy" id="571913"/>
    <lineage>
        <taxon>Bacteria</taxon>
        <taxon>Bacillati</taxon>
        <taxon>Actinomycetota</taxon>
        <taxon>Actinomycetes</taxon>
        <taxon>Micrococcales</taxon>
        <taxon>Dermacoccaceae</taxon>
        <taxon>Luteipulveratus</taxon>
    </lineage>
</organism>
<name>A0A0K1JN04_9MICO</name>
<dbReference type="Proteomes" id="UP000066480">
    <property type="component" value="Chromosome"/>
</dbReference>
<dbReference type="EMBL" id="CP011112">
    <property type="protein sequence ID" value="AKU17960.1"/>
    <property type="molecule type" value="Genomic_DNA"/>
</dbReference>
<feature type="transmembrane region" description="Helical" evidence="2">
    <location>
        <begin position="27"/>
        <end position="47"/>
    </location>
</feature>
<keyword evidence="4" id="KW-1185">Reference proteome</keyword>
<evidence type="ECO:0000313" key="3">
    <source>
        <dbReference type="EMBL" id="AKU17960.1"/>
    </source>
</evidence>
<dbReference type="AlphaFoldDB" id="A0A0K1JN04"/>
<dbReference type="OrthoDB" id="4870732at2"/>
<evidence type="ECO:0000256" key="2">
    <source>
        <dbReference type="SAM" id="Phobius"/>
    </source>
</evidence>
<dbReference type="RefSeq" id="WP_052595195.1">
    <property type="nucleotide sequence ID" value="NZ_CP011112.1"/>
</dbReference>
<protein>
    <submittedName>
        <fullName evidence="3">Uncharacterized protein</fullName>
    </submittedName>
</protein>
<feature type="region of interest" description="Disordered" evidence="1">
    <location>
        <begin position="59"/>
        <end position="83"/>
    </location>
</feature>
<keyword evidence="2" id="KW-0472">Membrane</keyword>
<dbReference type="KEGG" id="lmoi:VV02_22340"/>
<accession>A0A0K1JN04</accession>
<keyword evidence="2" id="KW-1133">Transmembrane helix</keyword>
<sequence length="83" mass="9257">MGGGIGMLVFGSILTFAVRWEPKGFDIQTTGVILMLAGSAVIAVNYYGRHRRRTTVTETYDEDDEGHEIHRTVYDESDEDSTT</sequence>
<proteinExistence type="predicted"/>
<evidence type="ECO:0000313" key="4">
    <source>
        <dbReference type="Proteomes" id="UP000066480"/>
    </source>
</evidence>
<reference evidence="3 4" key="1">
    <citation type="submission" date="2015-03" db="EMBL/GenBank/DDBJ databases">
        <title>Luteipulveratus halotolerans sp. nov., a novel actinobacterium (Dermacoccaceae) from Sarawak, Malaysia.</title>
        <authorList>
            <person name="Juboi H."/>
            <person name="Basik A."/>
            <person name="Shamsul S.S."/>
            <person name="Arnold P."/>
            <person name="Schmitt E.K."/>
            <person name="Sanglier J.-J."/>
            <person name="Yeo T."/>
        </authorList>
    </citation>
    <scope>NUCLEOTIDE SEQUENCE [LARGE SCALE GENOMIC DNA]</scope>
    <source>
        <strain evidence="3 4">MN07-A0370</strain>
    </source>
</reference>
<dbReference type="STRING" id="571913.VV02_22340"/>
<gene>
    <name evidence="3" type="ORF">VV02_22340</name>
</gene>
<keyword evidence="2" id="KW-0812">Transmembrane</keyword>
<evidence type="ECO:0000256" key="1">
    <source>
        <dbReference type="SAM" id="MobiDB-lite"/>
    </source>
</evidence>